<accession>A0ABT8D740</accession>
<dbReference type="CDD" id="cd08054">
    <property type="entry name" value="gp6"/>
    <property type="match status" value="1"/>
</dbReference>
<dbReference type="EMBL" id="JAUFRC010000001">
    <property type="protein sequence ID" value="MDN3711713.1"/>
    <property type="molecule type" value="Genomic_DNA"/>
</dbReference>
<evidence type="ECO:0000313" key="2">
    <source>
        <dbReference type="Proteomes" id="UP001243846"/>
    </source>
</evidence>
<protein>
    <submittedName>
        <fullName evidence="1">Head-tail connector protein</fullName>
    </submittedName>
</protein>
<dbReference type="InterPro" id="IPR006450">
    <property type="entry name" value="Phage_HK97_gp6-like"/>
</dbReference>
<comment type="caution">
    <text evidence="1">The sequence shown here is derived from an EMBL/GenBank/DDBJ whole genome shotgun (WGS) entry which is preliminary data.</text>
</comment>
<sequence length="112" mass="12345">MSVASYHVLPIALVRAHLNFQADERTDETEILNHYGNVAVAWVSAFTGLPFDADNALMMQAALLLVAHQYEAREAVTFSSAYQLPFGVYDLLSGLKRQVISYVPEPEVSTDG</sequence>
<name>A0ABT8D740_9RHOB</name>
<proteinExistence type="predicted"/>
<reference evidence="2" key="1">
    <citation type="journal article" date="2019" name="Int. J. Syst. Evol. Microbiol.">
        <title>The Global Catalogue of Microorganisms (GCM) 10K type strain sequencing project: providing services to taxonomists for standard genome sequencing and annotation.</title>
        <authorList>
            <consortium name="The Broad Institute Genomics Platform"/>
            <consortium name="The Broad Institute Genome Sequencing Center for Infectious Disease"/>
            <person name="Wu L."/>
            <person name="Ma J."/>
        </authorList>
    </citation>
    <scope>NUCLEOTIDE SEQUENCE [LARGE SCALE GENOMIC DNA]</scope>
    <source>
        <strain evidence="2">CECT 8482</strain>
    </source>
</reference>
<organism evidence="1 2">
    <name type="scientific">Paracoccus cavernae</name>
    <dbReference type="NCBI Taxonomy" id="1571207"/>
    <lineage>
        <taxon>Bacteria</taxon>
        <taxon>Pseudomonadati</taxon>
        <taxon>Pseudomonadota</taxon>
        <taxon>Alphaproteobacteria</taxon>
        <taxon>Rhodobacterales</taxon>
        <taxon>Paracoccaceae</taxon>
        <taxon>Paracoccus</taxon>
    </lineage>
</organism>
<dbReference type="RefSeq" id="WP_377785772.1">
    <property type="nucleotide sequence ID" value="NZ_JBHUOC010000001.1"/>
</dbReference>
<keyword evidence="2" id="KW-1185">Reference proteome</keyword>
<dbReference type="NCBIfam" id="TIGR01560">
    <property type="entry name" value="put_DNA_pack"/>
    <property type="match status" value="1"/>
</dbReference>
<evidence type="ECO:0000313" key="1">
    <source>
        <dbReference type="EMBL" id="MDN3711713.1"/>
    </source>
</evidence>
<dbReference type="Gene3D" id="1.10.3230.30">
    <property type="entry name" value="Phage gp6-like head-tail connector protein"/>
    <property type="match status" value="1"/>
</dbReference>
<gene>
    <name evidence="1" type="ORF">QWZ10_07455</name>
</gene>
<dbReference type="Proteomes" id="UP001243846">
    <property type="component" value="Unassembled WGS sequence"/>
</dbReference>